<dbReference type="GO" id="GO:0010468">
    <property type="term" value="P:regulation of gene expression"/>
    <property type="evidence" value="ECO:0007669"/>
    <property type="project" value="TreeGrafter"/>
</dbReference>
<keyword evidence="8" id="KW-0255">Endonuclease</keyword>
<evidence type="ECO:0000259" key="13">
    <source>
        <dbReference type="PROSITE" id="PS50137"/>
    </source>
</evidence>
<dbReference type="InterPro" id="IPR036389">
    <property type="entry name" value="RNase_III_sf"/>
</dbReference>
<dbReference type="CDD" id="cd00593">
    <property type="entry name" value="RIBOc"/>
    <property type="match status" value="1"/>
</dbReference>
<feature type="domain" description="RNase III" evidence="14">
    <location>
        <begin position="1"/>
        <end position="51"/>
    </location>
</feature>
<keyword evidence="4" id="KW-0507">mRNA processing</keyword>
<dbReference type="GO" id="GO:0006397">
    <property type="term" value="P:mRNA processing"/>
    <property type="evidence" value="ECO:0007669"/>
    <property type="project" value="UniProtKB-KW"/>
</dbReference>
<dbReference type="SUPFAM" id="SSF69065">
    <property type="entry name" value="RNase III domain-like"/>
    <property type="match status" value="1"/>
</dbReference>
<evidence type="ECO:0000313" key="16">
    <source>
        <dbReference type="Proteomes" id="UP000230683"/>
    </source>
</evidence>
<keyword evidence="7" id="KW-0479">Metal-binding</keyword>
<evidence type="ECO:0000256" key="10">
    <source>
        <dbReference type="ARBA" id="ARBA00022842"/>
    </source>
</evidence>
<sequence>NTTSLADESSRLNLGQYLLISKGERETAMESSHILANTFESLIGAIYLDLGLTNCKRFIYEELLYKTKSIVENGELKDSKSLFQELSQERFSVTPIYKVVQDDGPDHDKTFIVGAYIENKLIAKGEGSSKRKAQQDAAQNSLKALNNIDS</sequence>
<evidence type="ECO:0000256" key="9">
    <source>
        <dbReference type="ARBA" id="ARBA00022801"/>
    </source>
</evidence>
<dbReference type="FunFam" id="3.30.160.20:FF:000003">
    <property type="entry name" value="Ribonuclease 3"/>
    <property type="match status" value="1"/>
</dbReference>
<dbReference type="PROSITE" id="PS50137">
    <property type="entry name" value="DS_RBD"/>
    <property type="match status" value="1"/>
</dbReference>
<keyword evidence="3" id="KW-0698">rRNA processing</keyword>
<comment type="caution">
    <text evidence="15">The sequence shown here is derived from an EMBL/GenBank/DDBJ whole genome shotgun (WGS) entry which is preliminary data.</text>
</comment>
<evidence type="ECO:0000256" key="11">
    <source>
        <dbReference type="ARBA" id="ARBA00022884"/>
    </source>
</evidence>
<evidence type="ECO:0000256" key="5">
    <source>
        <dbReference type="ARBA" id="ARBA00022694"/>
    </source>
</evidence>
<keyword evidence="10" id="KW-0460">Magnesium</keyword>
<keyword evidence="11 12" id="KW-0694">RNA-binding</keyword>
<gene>
    <name evidence="15" type="ORF">CO178_01310</name>
</gene>
<dbReference type="PROSITE" id="PS50142">
    <property type="entry name" value="RNASE_3_2"/>
    <property type="match status" value="1"/>
</dbReference>
<dbReference type="InterPro" id="IPR000999">
    <property type="entry name" value="RNase_III_dom"/>
</dbReference>
<feature type="non-terminal residue" evidence="15">
    <location>
        <position position="1"/>
    </location>
</feature>
<evidence type="ECO:0000256" key="1">
    <source>
        <dbReference type="ARBA" id="ARBA00010183"/>
    </source>
</evidence>
<keyword evidence="2" id="KW-0963">Cytoplasm</keyword>
<dbReference type="InterPro" id="IPR014720">
    <property type="entry name" value="dsRBD_dom"/>
</dbReference>
<name>A0A2M7X464_UNCKA</name>
<dbReference type="Pfam" id="PF00035">
    <property type="entry name" value="dsrm"/>
    <property type="match status" value="1"/>
</dbReference>
<dbReference type="GO" id="GO:0046872">
    <property type="term" value="F:metal ion binding"/>
    <property type="evidence" value="ECO:0007669"/>
    <property type="project" value="UniProtKB-KW"/>
</dbReference>
<dbReference type="AlphaFoldDB" id="A0A2M7X464"/>
<keyword evidence="5" id="KW-0819">tRNA processing</keyword>
<evidence type="ECO:0000256" key="8">
    <source>
        <dbReference type="ARBA" id="ARBA00022759"/>
    </source>
</evidence>
<dbReference type="Pfam" id="PF14622">
    <property type="entry name" value="Ribonucleas_3_3"/>
    <property type="match status" value="1"/>
</dbReference>
<evidence type="ECO:0000256" key="3">
    <source>
        <dbReference type="ARBA" id="ARBA00022552"/>
    </source>
</evidence>
<dbReference type="SMART" id="SM00358">
    <property type="entry name" value="DSRM"/>
    <property type="match status" value="1"/>
</dbReference>
<comment type="similarity">
    <text evidence="1">Belongs to the ribonuclease III family.</text>
</comment>
<proteinExistence type="inferred from homology"/>
<protein>
    <submittedName>
        <fullName evidence="15">Ribonuclease III</fullName>
    </submittedName>
</protein>
<evidence type="ECO:0000259" key="14">
    <source>
        <dbReference type="PROSITE" id="PS50142"/>
    </source>
</evidence>
<evidence type="ECO:0000256" key="2">
    <source>
        <dbReference type="ARBA" id="ARBA00022490"/>
    </source>
</evidence>
<evidence type="ECO:0000256" key="12">
    <source>
        <dbReference type="PROSITE-ProRule" id="PRU00266"/>
    </source>
</evidence>
<dbReference type="PANTHER" id="PTHR11207:SF0">
    <property type="entry name" value="RIBONUCLEASE 3"/>
    <property type="match status" value="1"/>
</dbReference>
<dbReference type="CDD" id="cd10845">
    <property type="entry name" value="DSRM_RNAse_III_family"/>
    <property type="match status" value="1"/>
</dbReference>
<dbReference type="GO" id="GO:0008033">
    <property type="term" value="P:tRNA processing"/>
    <property type="evidence" value="ECO:0007669"/>
    <property type="project" value="UniProtKB-KW"/>
</dbReference>
<evidence type="ECO:0000256" key="4">
    <source>
        <dbReference type="ARBA" id="ARBA00022664"/>
    </source>
</evidence>
<accession>A0A2M7X464</accession>
<dbReference type="Proteomes" id="UP000230683">
    <property type="component" value="Unassembled WGS sequence"/>
</dbReference>
<evidence type="ECO:0000256" key="6">
    <source>
        <dbReference type="ARBA" id="ARBA00022722"/>
    </source>
</evidence>
<keyword evidence="6" id="KW-0540">Nuclease</keyword>
<dbReference type="GO" id="GO:0003725">
    <property type="term" value="F:double-stranded RNA binding"/>
    <property type="evidence" value="ECO:0007669"/>
    <property type="project" value="TreeGrafter"/>
</dbReference>
<feature type="domain" description="DRBM" evidence="13">
    <location>
        <begin position="78"/>
        <end position="147"/>
    </location>
</feature>
<dbReference type="GO" id="GO:0004525">
    <property type="term" value="F:ribonuclease III activity"/>
    <property type="evidence" value="ECO:0007669"/>
    <property type="project" value="InterPro"/>
</dbReference>
<evidence type="ECO:0000256" key="7">
    <source>
        <dbReference type="ARBA" id="ARBA00022723"/>
    </source>
</evidence>
<keyword evidence="9" id="KW-0378">Hydrolase</keyword>
<dbReference type="SUPFAM" id="SSF54768">
    <property type="entry name" value="dsRNA-binding domain-like"/>
    <property type="match status" value="1"/>
</dbReference>
<dbReference type="EMBL" id="PFWY01000060">
    <property type="protein sequence ID" value="PJA40937.1"/>
    <property type="molecule type" value="Genomic_DNA"/>
</dbReference>
<dbReference type="Gene3D" id="1.10.1520.10">
    <property type="entry name" value="Ribonuclease III domain"/>
    <property type="match status" value="1"/>
</dbReference>
<reference evidence="16" key="1">
    <citation type="submission" date="2017-09" db="EMBL/GenBank/DDBJ databases">
        <title>Depth-based differentiation of microbial function through sediment-hosted aquifers and enrichment of novel symbionts in the deep terrestrial subsurface.</title>
        <authorList>
            <person name="Probst A.J."/>
            <person name="Ladd B."/>
            <person name="Jarett J.K."/>
            <person name="Geller-Mcgrath D.E."/>
            <person name="Sieber C.M.K."/>
            <person name="Emerson J.B."/>
            <person name="Anantharaman K."/>
            <person name="Thomas B.C."/>
            <person name="Malmstrom R."/>
            <person name="Stieglmeier M."/>
            <person name="Klingl A."/>
            <person name="Woyke T."/>
            <person name="Ryan C.M."/>
            <person name="Banfield J.F."/>
        </authorList>
    </citation>
    <scope>NUCLEOTIDE SEQUENCE [LARGE SCALE GENOMIC DNA]</scope>
</reference>
<evidence type="ECO:0000313" key="15">
    <source>
        <dbReference type="EMBL" id="PJA40937.1"/>
    </source>
</evidence>
<dbReference type="Gene3D" id="3.30.160.20">
    <property type="match status" value="1"/>
</dbReference>
<organism evidence="15 16">
    <name type="scientific">candidate division WWE3 bacterium CG_4_9_14_3_um_filter_34_6</name>
    <dbReference type="NCBI Taxonomy" id="1975079"/>
    <lineage>
        <taxon>Bacteria</taxon>
        <taxon>Katanobacteria</taxon>
    </lineage>
</organism>
<dbReference type="PANTHER" id="PTHR11207">
    <property type="entry name" value="RIBONUCLEASE III"/>
    <property type="match status" value="1"/>
</dbReference>
<dbReference type="GO" id="GO:0006364">
    <property type="term" value="P:rRNA processing"/>
    <property type="evidence" value="ECO:0007669"/>
    <property type="project" value="UniProtKB-KW"/>
</dbReference>